<dbReference type="EMBL" id="JAJAGQ010000006">
    <property type="protein sequence ID" value="KAJ8560362.1"/>
    <property type="molecule type" value="Genomic_DNA"/>
</dbReference>
<dbReference type="FunFam" id="2.60.40.10:FF:000314">
    <property type="entry name" value="Calmodulin-binding transcription activator 2"/>
    <property type="match status" value="1"/>
</dbReference>
<proteinExistence type="inferred from homology"/>
<keyword evidence="3" id="KW-0040">ANK repeat</keyword>
<dbReference type="Pfam" id="PF01833">
    <property type="entry name" value="TIG"/>
    <property type="match status" value="1"/>
</dbReference>
<dbReference type="GO" id="GO:0005634">
    <property type="term" value="C:nucleus"/>
    <property type="evidence" value="ECO:0007669"/>
    <property type="project" value="UniProtKB-SubCell"/>
</dbReference>
<dbReference type="Gene3D" id="2.60.40.10">
    <property type="entry name" value="Immunoglobulins"/>
    <property type="match status" value="1"/>
</dbReference>
<evidence type="ECO:0000256" key="7">
    <source>
        <dbReference type="SAM" id="MobiDB-lite"/>
    </source>
</evidence>
<dbReference type="CDD" id="cd00102">
    <property type="entry name" value="IPT"/>
    <property type="match status" value="1"/>
</dbReference>
<evidence type="ECO:0000256" key="1">
    <source>
        <dbReference type="ARBA" id="ARBA00004123"/>
    </source>
</evidence>
<dbReference type="PANTHER" id="PTHR23335">
    <property type="entry name" value="CALMODULIN-BINDING TRANSCRIPTION ACTIVATOR CAMTA"/>
    <property type="match status" value="1"/>
</dbReference>
<dbReference type="AlphaFoldDB" id="A0A9Q1MH93"/>
<feature type="domain" description="CG-1" evidence="8">
    <location>
        <begin position="1"/>
        <end position="115"/>
    </location>
</feature>
<protein>
    <recommendedName>
        <fullName evidence="8">CG-1 domain-containing protein</fullName>
    </recommendedName>
</protein>
<evidence type="ECO:0000256" key="6">
    <source>
        <dbReference type="ARBA" id="ARBA00023242"/>
    </source>
</evidence>
<dbReference type="InterPro" id="IPR002909">
    <property type="entry name" value="IPT_dom"/>
</dbReference>
<dbReference type="SUPFAM" id="SSF81296">
    <property type="entry name" value="E set domains"/>
    <property type="match status" value="1"/>
</dbReference>
<dbReference type="GO" id="GO:0006357">
    <property type="term" value="P:regulation of transcription by RNA polymerase II"/>
    <property type="evidence" value="ECO:0007669"/>
    <property type="project" value="TreeGrafter"/>
</dbReference>
<dbReference type="PANTHER" id="PTHR23335:SF29">
    <property type="entry name" value="CALMODULIN-BINDING TRANSCRIPTION ACTIVATOR 1"/>
    <property type="match status" value="1"/>
</dbReference>
<dbReference type="InterPro" id="IPR014756">
    <property type="entry name" value="Ig_E-set"/>
</dbReference>
<keyword evidence="4" id="KW-0010">Activator</keyword>
<evidence type="ECO:0000256" key="2">
    <source>
        <dbReference type="ARBA" id="ARBA00008267"/>
    </source>
</evidence>
<dbReference type="InterPro" id="IPR013783">
    <property type="entry name" value="Ig-like_fold"/>
</dbReference>
<comment type="caution">
    <text evidence="9">The sequence shown here is derived from an EMBL/GenBank/DDBJ whole genome shotgun (WGS) entry which is preliminary data.</text>
</comment>
<dbReference type="Proteomes" id="UP001152561">
    <property type="component" value="Unassembled WGS sequence"/>
</dbReference>
<dbReference type="PROSITE" id="PS51437">
    <property type="entry name" value="CG_1"/>
    <property type="match status" value="1"/>
</dbReference>
<sequence length="410" mass="45834">MIFFVPGGSIFLFDRKVLRYFRKDGHNWRKKKDGKTVKEAHEKLKGNKANISCIRSTESAQSKSLDESSSCDGFPGSQKLTTANADSASPTSPLTSAHEEVESVDYTSVPRRDGDGNCANGSFTSGFQSTMDLGSWQEVFEHCTRETPMQFHEQPVNQSLIADSSYDFGNNSLDENSLPSNLHNVRGPLYLSLDEQEAQLLQMNLQNLNSHLGSILEEEGLNKVDSFSHWAVKELEDVEELLVQPNNRISWSVIDNDGSCIPSELKLDSDTLNPSLSQVQLFSIIDFSPNCAYLASETKVLITGKFLKTEREVAEWKWSCLFGELEVVAEVLTDDLLRCHVPPHKPGIVPFYVSCSNRLACSEVREFEYLVGPSQEFDAADMLINEMHLLERFESSLSLSLANSHDSSEK</sequence>
<comment type="subcellular location">
    <subcellularLocation>
        <location evidence="1">Nucleus</location>
    </subcellularLocation>
</comment>
<dbReference type="OrthoDB" id="1736141at2759"/>
<keyword evidence="10" id="KW-1185">Reference proteome</keyword>
<dbReference type="GO" id="GO:0003712">
    <property type="term" value="F:transcription coregulator activity"/>
    <property type="evidence" value="ECO:0007669"/>
    <property type="project" value="TreeGrafter"/>
</dbReference>
<evidence type="ECO:0000259" key="8">
    <source>
        <dbReference type="PROSITE" id="PS51437"/>
    </source>
</evidence>
<dbReference type="GO" id="GO:0003690">
    <property type="term" value="F:double-stranded DNA binding"/>
    <property type="evidence" value="ECO:0007669"/>
    <property type="project" value="TreeGrafter"/>
</dbReference>
<evidence type="ECO:0000313" key="10">
    <source>
        <dbReference type="Proteomes" id="UP001152561"/>
    </source>
</evidence>
<evidence type="ECO:0000256" key="5">
    <source>
        <dbReference type="ARBA" id="ARBA00023163"/>
    </source>
</evidence>
<reference evidence="10" key="1">
    <citation type="journal article" date="2023" name="Proc. Natl. Acad. Sci. U.S.A.">
        <title>Genomic and structural basis for evolution of tropane alkaloid biosynthesis.</title>
        <authorList>
            <person name="Wanga Y.-J."/>
            <person name="Taina T."/>
            <person name="Yua J.-Y."/>
            <person name="Lia J."/>
            <person name="Xua B."/>
            <person name="Chenc J."/>
            <person name="D'Auriad J.C."/>
            <person name="Huanga J.-P."/>
            <person name="Huanga S.-X."/>
        </authorList>
    </citation>
    <scope>NUCLEOTIDE SEQUENCE [LARGE SCALE GENOMIC DNA]</scope>
    <source>
        <strain evidence="10">cv. KIB-2019</strain>
    </source>
</reference>
<evidence type="ECO:0000256" key="3">
    <source>
        <dbReference type="ARBA" id="ARBA00023043"/>
    </source>
</evidence>
<dbReference type="SMART" id="SM01076">
    <property type="entry name" value="CG-1"/>
    <property type="match status" value="1"/>
</dbReference>
<dbReference type="Pfam" id="PF03859">
    <property type="entry name" value="CG-1"/>
    <property type="match status" value="1"/>
</dbReference>
<comment type="similarity">
    <text evidence="2">Belongs to the CAMTA family.</text>
</comment>
<evidence type="ECO:0000256" key="4">
    <source>
        <dbReference type="ARBA" id="ARBA00023159"/>
    </source>
</evidence>
<feature type="compositionally biased region" description="Polar residues" evidence="7">
    <location>
        <begin position="78"/>
        <end position="95"/>
    </location>
</feature>
<evidence type="ECO:0000313" key="9">
    <source>
        <dbReference type="EMBL" id="KAJ8560362.1"/>
    </source>
</evidence>
<keyword evidence="5" id="KW-0804">Transcription</keyword>
<name>A0A9Q1MH93_9SOLA</name>
<gene>
    <name evidence="9" type="ORF">K7X08_004420</name>
</gene>
<organism evidence="9 10">
    <name type="scientific">Anisodus acutangulus</name>
    <dbReference type="NCBI Taxonomy" id="402998"/>
    <lineage>
        <taxon>Eukaryota</taxon>
        <taxon>Viridiplantae</taxon>
        <taxon>Streptophyta</taxon>
        <taxon>Embryophyta</taxon>
        <taxon>Tracheophyta</taxon>
        <taxon>Spermatophyta</taxon>
        <taxon>Magnoliopsida</taxon>
        <taxon>eudicotyledons</taxon>
        <taxon>Gunneridae</taxon>
        <taxon>Pentapetalae</taxon>
        <taxon>asterids</taxon>
        <taxon>lamiids</taxon>
        <taxon>Solanales</taxon>
        <taxon>Solanaceae</taxon>
        <taxon>Solanoideae</taxon>
        <taxon>Hyoscyameae</taxon>
        <taxon>Anisodus</taxon>
    </lineage>
</organism>
<dbReference type="InterPro" id="IPR005559">
    <property type="entry name" value="CG-1_dom"/>
</dbReference>
<feature type="region of interest" description="Disordered" evidence="7">
    <location>
        <begin position="64"/>
        <end position="123"/>
    </location>
</feature>
<accession>A0A9Q1MH93</accession>
<keyword evidence="6" id="KW-0539">Nucleus</keyword>